<keyword evidence="21" id="KW-1185">Reference proteome</keyword>
<proteinExistence type="inferred from homology"/>
<comment type="cofactor">
    <cofactor evidence="1">
        <name>a divalent metal cation</name>
        <dbReference type="ChEBI" id="CHEBI:60240"/>
    </cofactor>
</comment>
<name>A0A8H4VND6_9AGAR</name>
<evidence type="ECO:0000256" key="1">
    <source>
        <dbReference type="ARBA" id="ARBA00001968"/>
    </source>
</evidence>
<dbReference type="SUPFAM" id="SSF52768">
    <property type="entry name" value="Arginase/deacetylase"/>
    <property type="match status" value="1"/>
</dbReference>
<evidence type="ECO:0000256" key="11">
    <source>
        <dbReference type="ARBA" id="ARBA00022801"/>
    </source>
</evidence>
<dbReference type="GO" id="GO:0031507">
    <property type="term" value="P:heterochromatin formation"/>
    <property type="evidence" value="ECO:0007669"/>
    <property type="project" value="TreeGrafter"/>
</dbReference>
<keyword evidence="11" id="KW-0378">Hydrolase</keyword>
<dbReference type="GO" id="GO:0046872">
    <property type="term" value="F:metal ion binding"/>
    <property type="evidence" value="ECO:0007669"/>
    <property type="project" value="UniProtKB-KW"/>
</dbReference>
<evidence type="ECO:0000313" key="21">
    <source>
        <dbReference type="Proteomes" id="UP000521872"/>
    </source>
</evidence>
<dbReference type="GO" id="GO:0005737">
    <property type="term" value="C:cytoplasm"/>
    <property type="evidence" value="ECO:0007669"/>
    <property type="project" value="UniProtKB-SubCell"/>
</dbReference>
<organism evidence="20 21">
    <name type="scientific">Agrocybe pediades</name>
    <dbReference type="NCBI Taxonomy" id="84607"/>
    <lineage>
        <taxon>Eukaryota</taxon>
        <taxon>Fungi</taxon>
        <taxon>Dikarya</taxon>
        <taxon>Basidiomycota</taxon>
        <taxon>Agaricomycotina</taxon>
        <taxon>Agaricomycetes</taxon>
        <taxon>Agaricomycetidae</taxon>
        <taxon>Agaricales</taxon>
        <taxon>Agaricineae</taxon>
        <taxon>Strophariaceae</taxon>
        <taxon>Agrocybe</taxon>
    </lineage>
</organism>
<evidence type="ECO:0000256" key="13">
    <source>
        <dbReference type="ARBA" id="ARBA00023015"/>
    </source>
</evidence>
<evidence type="ECO:0000256" key="2">
    <source>
        <dbReference type="ARBA" id="ARBA00004123"/>
    </source>
</evidence>
<evidence type="ECO:0000259" key="19">
    <source>
        <dbReference type="Pfam" id="PF00850"/>
    </source>
</evidence>
<evidence type="ECO:0000256" key="4">
    <source>
        <dbReference type="ARBA" id="ARBA00004496"/>
    </source>
</evidence>
<keyword evidence="13" id="KW-0805">Transcription regulation</keyword>
<keyword evidence="8" id="KW-0963">Cytoplasm</keyword>
<dbReference type="PRINTS" id="PR01271">
    <property type="entry name" value="HISDACETLASE"/>
</dbReference>
<dbReference type="Pfam" id="PF00850">
    <property type="entry name" value="Hist_deacetyl"/>
    <property type="match status" value="1"/>
</dbReference>
<dbReference type="GO" id="GO:0005694">
    <property type="term" value="C:chromosome"/>
    <property type="evidence" value="ECO:0007669"/>
    <property type="project" value="UniProtKB-SubCell"/>
</dbReference>
<dbReference type="InterPro" id="IPR023696">
    <property type="entry name" value="Ureohydrolase_dom_sf"/>
</dbReference>
<keyword evidence="12" id="KW-0156">Chromatin regulator</keyword>
<dbReference type="AlphaFoldDB" id="A0A8H4VND6"/>
<dbReference type="Gene3D" id="3.40.800.20">
    <property type="entry name" value="Histone deacetylase domain"/>
    <property type="match status" value="1"/>
</dbReference>
<dbReference type="Proteomes" id="UP000521872">
    <property type="component" value="Unassembled WGS sequence"/>
</dbReference>
<dbReference type="InterPro" id="IPR023801">
    <property type="entry name" value="His_deacetylse_dom"/>
</dbReference>
<keyword evidence="14" id="KW-0804">Transcription</keyword>
<keyword evidence="15" id="KW-0539">Nucleus</keyword>
<evidence type="ECO:0000256" key="16">
    <source>
        <dbReference type="ARBA" id="ARBA00040347"/>
    </source>
</evidence>
<keyword evidence="7" id="KW-0158">Chromosome</keyword>
<dbReference type="EMBL" id="JAACJL010000031">
    <property type="protein sequence ID" value="KAF4616348.1"/>
    <property type="molecule type" value="Genomic_DNA"/>
</dbReference>
<dbReference type="GO" id="GO:0005634">
    <property type="term" value="C:nucleus"/>
    <property type="evidence" value="ECO:0007669"/>
    <property type="project" value="UniProtKB-SubCell"/>
</dbReference>
<evidence type="ECO:0000256" key="15">
    <source>
        <dbReference type="ARBA" id="ARBA00023242"/>
    </source>
</evidence>
<dbReference type="GO" id="GO:0141221">
    <property type="term" value="F:histone deacetylase activity, hydrolytic mechanism"/>
    <property type="evidence" value="ECO:0007669"/>
    <property type="project" value="UniProtKB-EC"/>
</dbReference>
<dbReference type="InterPro" id="IPR037138">
    <property type="entry name" value="His_deacetylse_dom_sf"/>
</dbReference>
<gene>
    <name evidence="20" type="ORF">D9613_008615</name>
</gene>
<dbReference type="PRINTS" id="PR01270">
    <property type="entry name" value="HDASUPER"/>
</dbReference>
<evidence type="ECO:0000256" key="5">
    <source>
        <dbReference type="ARBA" id="ARBA00006457"/>
    </source>
</evidence>
<reference evidence="20 21" key="1">
    <citation type="submission" date="2019-12" db="EMBL/GenBank/DDBJ databases">
        <authorList>
            <person name="Floudas D."/>
            <person name="Bentzer J."/>
            <person name="Ahren D."/>
            <person name="Johansson T."/>
            <person name="Persson P."/>
            <person name="Tunlid A."/>
        </authorList>
    </citation>
    <scope>NUCLEOTIDE SEQUENCE [LARGE SCALE GENOMIC DNA]</scope>
    <source>
        <strain evidence="20 21">CBS 102.39</strain>
    </source>
</reference>
<dbReference type="InterPro" id="IPR003084">
    <property type="entry name" value="HDAC_I/II"/>
</dbReference>
<feature type="domain" description="Histone deacetylase" evidence="19">
    <location>
        <begin position="29"/>
        <end position="349"/>
    </location>
</feature>
<protein>
    <recommendedName>
        <fullName evidence="16">Histone deacetylase 8</fullName>
        <ecNumber evidence="6">3.5.1.98</ecNumber>
    </recommendedName>
    <alternativeName>
        <fullName evidence="17">Protein deacetylase HDAC8</fullName>
    </alternativeName>
    <alternativeName>
        <fullName evidence="18">Protein decrotonylase HDAC8</fullName>
    </alternativeName>
</protein>
<evidence type="ECO:0000256" key="3">
    <source>
        <dbReference type="ARBA" id="ARBA00004286"/>
    </source>
</evidence>
<evidence type="ECO:0000256" key="9">
    <source>
        <dbReference type="ARBA" id="ARBA00022491"/>
    </source>
</evidence>
<evidence type="ECO:0000256" key="10">
    <source>
        <dbReference type="ARBA" id="ARBA00022723"/>
    </source>
</evidence>
<evidence type="ECO:0000256" key="17">
    <source>
        <dbReference type="ARBA" id="ARBA00041964"/>
    </source>
</evidence>
<accession>A0A8H4VND6</accession>
<evidence type="ECO:0000256" key="7">
    <source>
        <dbReference type="ARBA" id="ARBA00022454"/>
    </source>
</evidence>
<evidence type="ECO:0000256" key="12">
    <source>
        <dbReference type="ARBA" id="ARBA00022853"/>
    </source>
</evidence>
<evidence type="ECO:0000256" key="18">
    <source>
        <dbReference type="ARBA" id="ARBA00042783"/>
    </source>
</evidence>
<keyword evidence="10" id="KW-0479">Metal-binding</keyword>
<dbReference type="EC" id="3.5.1.98" evidence="6"/>
<evidence type="ECO:0000256" key="6">
    <source>
        <dbReference type="ARBA" id="ARBA00012111"/>
    </source>
</evidence>
<comment type="caution">
    <text evidence="20">The sequence shown here is derived from an EMBL/GenBank/DDBJ whole genome shotgun (WGS) entry which is preliminary data.</text>
</comment>
<sequence>MDGTKVPSKPVVYIGSQELAKISSLLPSNQRRSVIVHSLINSLGLMSNSTGESKRRLRVVTPQRATRKDLAVYHTEDYLDMVLTPLENTTPSISADADFGLEDDCPLFAGLSEYVELVAGATLTAARALQQDLTDISICWDGGRHHARKSQASGFCYVADCILAILALKKPLQAPLPGGAPRSQSHQRPRVMYLDLDLHFSDAVSEAFYSPRASVTSQILTLSIHHSSPGFYPASELGKVSDAESDDFDPFTLSIPLLQGASAVTYANIWPIVERIKDVFKPSYTIVQCGTDALAGDPCATFNWSLGNVDGSMGWCIRQIMQWPGKKLLLGGGGYNSPNTARAWAYLTSIALDDPLDLSMEIPDHVGFPLYAPSFTLDVPAGNMIDQNYEDYLTKIHANFEGVITALENKFNY</sequence>
<dbReference type="InterPro" id="IPR000286">
    <property type="entry name" value="HDACs"/>
</dbReference>
<dbReference type="PANTHER" id="PTHR10625">
    <property type="entry name" value="HISTONE DEACETYLASE HDAC1-RELATED"/>
    <property type="match status" value="1"/>
</dbReference>
<evidence type="ECO:0000256" key="14">
    <source>
        <dbReference type="ARBA" id="ARBA00023163"/>
    </source>
</evidence>
<dbReference type="PANTHER" id="PTHR10625:SF14">
    <property type="entry name" value="HISTONE DEACETYLASE 8"/>
    <property type="match status" value="1"/>
</dbReference>
<evidence type="ECO:0000313" key="20">
    <source>
        <dbReference type="EMBL" id="KAF4616348.1"/>
    </source>
</evidence>
<comment type="subcellular location">
    <subcellularLocation>
        <location evidence="3">Chromosome</location>
    </subcellularLocation>
    <subcellularLocation>
        <location evidence="4">Cytoplasm</location>
    </subcellularLocation>
    <subcellularLocation>
        <location evidence="2">Nucleus</location>
    </subcellularLocation>
</comment>
<evidence type="ECO:0000256" key="8">
    <source>
        <dbReference type="ARBA" id="ARBA00022490"/>
    </source>
</evidence>
<keyword evidence="9" id="KW-0678">Repressor</keyword>
<comment type="similarity">
    <text evidence="5">Belongs to the histone deacetylase family. HD type 1 subfamily.</text>
</comment>